<gene>
    <name evidence="2" type="primary">NDAI0E00990</name>
    <name evidence="2" type="ordered locus">NDAI_0E00990</name>
</gene>
<dbReference type="STRING" id="1071378.G0WAZ5"/>
<dbReference type="AlphaFoldDB" id="G0WAZ5"/>
<dbReference type="GeneID" id="11498633"/>
<keyword evidence="3" id="KW-1185">Reference proteome</keyword>
<evidence type="ECO:0000313" key="2">
    <source>
        <dbReference type="EMBL" id="CCD24915.1"/>
    </source>
</evidence>
<accession>G0WAZ5</accession>
<dbReference type="RefSeq" id="XP_003670158.1">
    <property type="nucleotide sequence ID" value="XM_003670110.1"/>
</dbReference>
<dbReference type="KEGG" id="ndi:NDAI_0E00990"/>
<evidence type="ECO:0000313" key="3">
    <source>
        <dbReference type="Proteomes" id="UP000000689"/>
    </source>
</evidence>
<proteinExistence type="predicted"/>
<protein>
    <submittedName>
        <fullName evidence="2">Uncharacterized protein</fullName>
    </submittedName>
</protein>
<dbReference type="Proteomes" id="UP000000689">
    <property type="component" value="Chromosome 5"/>
</dbReference>
<organism evidence="2 3">
    <name type="scientific">Naumovozyma dairenensis (strain ATCC 10597 / BCRC 20456 / CBS 421 / NBRC 0211 / NRRL Y-12639)</name>
    <name type="common">Saccharomyces dairenensis</name>
    <dbReference type="NCBI Taxonomy" id="1071378"/>
    <lineage>
        <taxon>Eukaryota</taxon>
        <taxon>Fungi</taxon>
        <taxon>Dikarya</taxon>
        <taxon>Ascomycota</taxon>
        <taxon>Saccharomycotina</taxon>
        <taxon>Saccharomycetes</taxon>
        <taxon>Saccharomycetales</taxon>
        <taxon>Saccharomycetaceae</taxon>
        <taxon>Naumovozyma</taxon>
    </lineage>
</organism>
<dbReference type="OMA" id="ICASKQI"/>
<dbReference type="eggNOG" id="ENOG502S2PC">
    <property type="taxonomic scope" value="Eukaryota"/>
</dbReference>
<reference evidence="2 3" key="1">
    <citation type="journal article" date="2011" name="Proc. Natl. Acad. Sci. U.S.A.">
        <title>Evolutionary erosion of yeast sex chromosomes by mating-type switching accidents.</title>
        <authorList>
            <person name="Gordon J.L."/>
            <person name="Armisen D."/>
            <person name="Proux-Wera E."/>
            <person name="Oheigeartaigh S.S."/>
            <person name="Byrne K.P."/>
            <person name="Wolfe K.H."/>
        </authorList>
    </citation>
    <scope>NUCLEOTIDE SEQUENCE [LARGE SCALE GENOMIC DNA]</scope>
    <source>
        <strain evidence="3">ATCC 10597 / BCRC 20456 / CBS 421 / NBRC 0211 / NRRL Y-12639</strain>
    </source>
</reference>
<name>G0WAZ5_NAUDC</name>
<evidence type="ECO:0000256" key="1">
    <source>
        <dbReference type="SAM" id="MobiDB-lite"/>
    </source>
</evidence>
<sequence>MPRKFLGERIEKGVDVIRPSSLTLTAEDIANLPIFQTSPFLEDVQDDIIFHQPNKGKRLSRRFGGTMKIKQRLESVPELFLHDFNKRQKGKQPINTTTIVSSDPKISYNNKYEENPRIRTANVRNITAPTYIKRKETIKRRIKPSTKEPTKTKLPLITVEEKEELSNEIYYEEKVRLKDPLELPVPILPNSNQNIHAYPITAGPVAPNLNHHIPISEKNGKSESEILFEEILDAYGSTADDNYLLTTNKGNNNNNNNNNKNPSTNFLLENEIDRILNHVIKKNNKSKMEKMNGLTTPKIIQSEFQGDIDFLDFSKTPIIESISSSPLKDMISSPEYTGTSEQWSSDDDEDEGQERKSYTFSNSNTSDEGYCTAKESLSSIYSVEDLEIKSIPKSNFKPTISRSLNFPQMKNQIVKSNVHFTYVKPLLFKLEDDTESSLSDEETSLLTRNDNDQKINASLKCLEKCQPCLSSETATERDSLKILQKQIENIDIISMTSSVYSEI</sequence>
<dbReference type="HOGENOM" id="CLU_052222_0_0_1"/>
<dbReference type="EMBL" id="HE580271">
    <property type="protein sequence ID" value="CCD24915.1"/>
    <property type="molecule type" value="Genomic_DNA"/>
</dbReference>
<feature type="region of interest" description="Disordered" evidence="1">
    <location>
        <begin position="329"/>
        <end position="365"/>
    </location>
</feature>
<dbReference type="OrthoDB" id="4036231at2759"/>